<comment type="subcellular location">
    <subcellularLocation>
        <location evidence="1 5">Cytoplasm</location>
    </subcellularLocation>
</comment>
<dbReference type="InterPro" id="IPR002661">
    <property type="entry name" value="Ribosome_recyc_fac"/>
</dbReference>
<evidence type="ECO:0000259" key="7">
    <source>
        <dbReference type="Pfam" id="PF01765"/>
    </source>
</evidence>
<protein>
    <recommendedName>
        <fullName evidence="5">Ribosome-recycling factor</fullName>
        <shortName evidence="5">RRF</shortName>
    </recommendedName>
    <alternativeName>
        <fullName evidence="5">Ribosome-releasing factor</fullName>
    </alternativeName>
</protein>
<dbReference type="FunFam" id="1.10.132.20:FF:000001">
    <property type="entry name" value="Ribosome-recycling factor"/>
    <property type="match status" value="1"/>
</dbReference>
<name>A0A6F8ZG80_9FIRM</name>
<dbReference type="Gene3D" id="3.30.1360.40">
    <property type="match status" value="1"/>
</dbReference>
<dbReference type="SUPFAM" id="SSF55194">
    <property type="entry name" value="Ribosome recycling factor, RRF"/>
    <property type="match status" value="1"/>
</dbReference>
<dbReference type="Pfam" id="PF01765">
    <property type="entry name" value="RRF"/>
    <property type="match status" value="1"/>
</dbReference>
<dbReference type="PANTHER" id="PTHR20982:SF3">
    <property type="entry name" value="MITOCHONDRIAL RIBOSOME RECYCLING FACTOR PSEUDO 1"/>
    <property type="match status" value="1"/>
</dbReference>
<organism evidence="8 9">
    <name type="scientific">Candidatus Hydrogenisulfobacillus filiaventi</name>
    <dbReference type="NCBI Taxonomy" id="2707344"/>
    <lineage>
        <taxon>Bacteria</taxon>
        <taxon>Bacillati</taxon>
        <taxon>Bacillota</taxon>
        <taxon>Clostridia</taxon>
        <taxon>Eubacteriales</taxon>
        <taxon>Clostridiales Family XVII. Incertae Sedis</taxon>
        <taxon>Candidatus Hydrogenisulfobacillus</taxon>
    </lineage>
</organism>
<evidence type="ECO:0000256" key="4">
    <source>
        <dbReference type="ARBA" id="ARBA00022917"/>
    </source>
</evidence>
<feature type="domain" description="Ribosome recycling factor" evidence="7">
    <location>
        <begin position="19"/>
        <end position="182"/>
    </location>
</feature>
<feature type="coiled-coil region" evidence="6">
    <location>
        <begin position="135"/>
        <end position="179"/>
    </location>
</feature>
<keyword evidence="3 5" id="KW-0963">Cytoplasm</keyword>
<proteinExistence type="inferred from homology"/>
<dbReference type="Proteomes" id="UP000503399">
    <property type="component" value="Chromosome"/>
</dbReference>
<evidence type="ECO:0000256" key="2">
    <source>
        <dbReference type="ARBA" id="ARBA00005912"/>
    </source>
</evidence>
<evidence type="ECO:0000313" key="8">
    <source>
        <dbReference type="EMBL" id="CAB1128758.1"/>
    </source>
</evidence>
<evidence type="ECO:0000256" key="5">
    <source>
        <dbReference type="HAMAP-Rule" id="MF_00040"/>
    </source>
</evidence>
<sequence length="184" mass="21054">MIEAIQDAEKHMKKSLEVLQRELAGLRAGRAHPAILEKVQVDYYGVLSPITHLATVSVPEPRVLVVQPFDKSVLPAMEKAIQKADLGVGIRNEGTMLRLTFPPLTEERRKELVRQVHKLAEEGRVAVRNARRDALERLRQMLKDHQLSEDEERRAQNDLQKLTDRYVKEVDDLAEARELDILTP</sequence>
<keyword evidence="9" id="KW-1185">Reference proteome</keyword>
<evidence type="ECO:0000256" key="6">
    <source>
        <dbReference type="SAM" id="Coils"/>
    </source>
</evidence>
<dbReference type="GO" id="GO:0006415">
    <property type="term" value="P:translational termination"/>
    <property type="evidence" value="ECO:0007669"/>
    <property type="project" value="UniProtKB-UniRule"/>
</dbReference>
<dbReference type="AlphaFoldDB" id="A0A6F8ZG80"/>
<evidence type="ECO:0000313" key="9">
    <source>
        <dbReference type="Proteomes" id="UP000503399"/>
    </source>
</evidence>
<comment type="function">
    <text evidence="5">Responsible for the release of ribosomes from messenger RNA at the termination of protein biosynthesis. May increase the efficiency of translation by recycling ribosomes from one round of translation to another.</text>
</comment>
<reference evidence="8 9" key="1">
    <citation type="submission" date="2020-02" db="EMBL/GenBank/DDBJ databases">
        <authorList>
            <person name="Hogendoorn C."/>
        </authorList>
    </citation>
    <scope>NUCLEOTIDE SEQUENCE [LARGE SCALE GENOMIC DNA]</scope>
    <source>
        <strain evidence="8">R501</strain>
    </source>
</reference>
<dbReference type="Gene3D" id="1.10.132.20">
    <property type="entry name" value="Ribosome-recycling factor"/>
    <property type="match status" value="1"/>
</dbReference>
<dbReference type="KEGG" id="hfv:R50_1252"/>
<accession>A0A6F8ZG80</accession>
<dbReference type="HAMAP" id="MF_00040">
    <property type="entry name" value="RRF"/>
    <property type="match status" value="1"/>
</dbReference>
<dbReference type="GO" id="GO:0043023">
    <property type="term" value="F:ribosomal large subunit binding"/>
    <property type="evidence" value="ECO:0007669"/>
    <property type="project" value="TreeGrafter"/>
</dbReference>
<dbReference type="PANTHER" id="PTHR20982">
    <property type="entry name" value="RIBOSOME RECYCLING FACTOR"/>
    <property type="match status" value="1"/>
</dbReference>
<gene>
    <name evidence="5 8" type="primary">frr</name>
    <name evidence="8" type="ORF">R50_1252</name>
</gene>
<dbReference type="InterPro" id="IPR036191">
    <property type="entry name" value="RRF_sf"/>
</dbReference>
<evidence type="ECO:0000256" key="1">
    <source>
        <dbReference type="ARBA" id="ARBA00004496"/>
    </source>
</evidence>
<dbReference type="EMBL" id="LR778114">
    <property type="protein sequence ID" value="CAB1128758.1"/>
    <property type="molecule type" value="Genomic_DNA"/>
</dbReference>
<keyword evidence="6" id="KW-0175">Coiled coil</keyword>
<evidence type="ECO:0000256" key="3">
    <source>
        <dbReference type="ARBA" id="ARBA00022490"/>
    </source>
</evidence>
<dbReference type="FunFam" id="3.30.1360.40:FF:000001">
    <property type="entry name" value="Ribosome-recycling factor"/>
    <property type="match status" value="1"/>
</dbReference>
<comment type="similarity">
    <text evidence="2 5">Belongs to the RRF family.</text>
</comment>
<dbReference type="InterPro" id="IPR023584">
    <property type="entry name" value="Ribosome_recyc_fac_dom"/>
</dbReference>
<dbReference type="NCBIfam" id="TIGR00496">
    <property type="entry name" value="frr"/>
    <property type="match status" value="1"/>
</dbReference>
<keyword evidence="4 5" id="KW-0648">Protein biosynthesis</keyword>
<dbReference type="CDD" id="cd00520">
    <property type="entry name" value="RRF"/>
    <property type="match status" value="1"/>
</dbReference>
<dbReference type="GO" id="GO:0005737">
    <property type="term" value="C:cytoplasm"/>
    <property type="evidence" value="ECO:0007669"/>
    <property type="project" value="UniProtKB-SubCell"/>
</dbReference>